<evidence type="ECO:0000313" key="1">
    <source>
        <dbReference type="EMBL" id="KAA9345719.1"/>
    </source>
</evidence>
<organism evidence="1 2">
    <name type="scientific">Adhaeribacter soli</name>
    <dbReference type="NCBI Taxonomy" id="2607655"/>
    <lineage>
        <taxon>Bacteria</taxon>
        <taxon>Pseudomonadati</taxon>
        <taxon>Bacteroidota</taxon>
        <taxon>Cytophagia</taxon>
        <taxon>Cytophagales</taxon>
        <taxon>Hymenobacteraceae</taxon>
        <taxon>Adhaeribacter</taxon>
    </lineage>
</organism>
<gene>
    <name evidence="1" type="ORF">F0P94_01140</name>
</gene>
<protein>
    <submittedName>
        <fullName evidence="1">DUF748 domain-containing protein</fullName>
    </submittedName>
</protein>
<name>A0A5N1JA50_9BACT</name>
<keyword evidence="2" id="KW-1185">Reference proteome</keyword>
<dbReference type="InterPro" id="IPR008023">
    <property type="entry name" value="DUF748"/>
</dbReference>
<evidence type="ECO:0000313" key="2">
    <source>
        <dbReference type="Proteomes" id="UP000326570"/>
    </source>
</evidence>
<dbReference type="EMBL" id="VTWT01000001">
    <property type="protein sequence ID" value="KAA9345719.1"/>
    <property type="molecule type" value="Genomic_DNA"/>
</dbReference>
<reference evidence="1 2" key="1">
    <citation type="submission" date="2019-09" db="EMBL/GenBank/DDBJ databases">
        <title>Genome sequence of Adhaeribacter sp. M2.</title>
        <authorList>
            <person name="Srinivasan S."/>
        </authorList>
    </citation>
    <scope>NUCLEOTIDE SEQUENCE [LARGE SCALE GENOMIC DNA]</scope>
    <source>
        <strain evidence="1 2">M2</strain>
    </source>
</reference>
<dbReference type="RefSeq" id="WP_150901862.1">
    <property type="nucleotide sequence ID" value="NZ_VTWT01000001.1"/>
</dbReference>
<proteinExistence type="predicted"/>
<accession>A0A5N1JA50</accession>
<dbReference type="AlphaFoldDB" id="A0A5N1JA50"/>
<sequence length="360" mass="40161">MFKTLSNTTKILLTIVLLLVIFRLFLPTLVKHYVNKTLDELPGYTGYVTDVDIALYRGAYSLDSLYLIEEKGNKNYPFLRIKCTDLSIEWKSLFKGRLVGEVVLENPVINVVEGAAPAHEPTREHWTKTVKDLMPITINRLTVNNGRVAYMDFSASPDVKFHVQNLQLTAFNLANVEKVAKKLPASVVFSGTSIGGGKLKGDMQVNPLKKIPDLNLNASLTGVNLTSLNGFIKEYGKFDVEAGNMDMYTEMEITNGYLKGYFKPFFENVKVLNWKKDKEEGGVLSAAKEAVIGLLGRVLENKEKDKNNPDKKVGQIATVVPIEGNVNHPDTDNWKTFKNLLRNAFIKAFNKGIEGKIGGK</sequence>
<dbReference type="Proteomes" id="UP000326570">
    <property type="component" value="Unassembled WGS sequence"/>
</dbReference>
<comment type="caution">
    <text evidence="1">The sequence shown here is derived from an EMBL/GenBank/DDBJ whole genome shotgun (WGS) entry which is preliminary data.</text>
</comment>
<dbReference type="Pfam" id="PF05359">
    <property type="entry name" value="DUF748"/>
    <property type="match status" value="1"/>
</dbReference>